<reference evidence="2" key="1">
    <citation type="submission" date="2018-05" db="EMBL/GenBank/DDBJ databases">
        <authorList>
            <person name="Lanie J.A."/>
            <person name="Ng W.-L."/>
            <person name="Kazmierczak K.M."/>
            <person name="Andrzejewski T.M."/>
            <person name="Davidsen T.M."/>
            <person name="Wayne K.J."/>
            <person name="Tettelin H."/>
            <person name="Glass J.I."/>
            <person name="Rusch D."/>
            <person name="Podicherti R."/>
            <person name="Tsui H.-C.T."/>
            <person name="Winkler M.E."/>
        </authorList>
    </citation>
    <scope>NUCLEOTIDE SEQUENCE</scope>
</reference>
<keyword evidence="1" id="KW-1133">Transmembrane helix</keyword>
<protein>
    <submittedName>
        <fullName evidence="2">Uncharacterized protein</fullName>
    </submittedName>
</protein>
<name>A0A381S9A2_9ZZZZ</name>
<feature type="transmembrane region" description="Helical" evidence="1">
    <location>
        <begin position="15"/>
        <end position="32"/>
    </location>
</feature>
<keyword evidence="1" id="KW-0812">Transmembrane</keyword>
<dbReference type="EMBL" id="UINC01002825">
    <property type="protein sequence ID" value="SVA00670.1"/>
    <property type="molecule type" value="Genomic_DNA"/>
</dbReference>
<feature type="transmembrane region" description="Helical" evidence="1">
    <location>
        <begin position="38"/>
        <end position="55"/>
    </location>
</feature>
<feature type="transmembrane region" description="Helical" evidence="1">
    <location>
        <begin position="64"/>
        <end position="88"/>
    </location>
</feature>
<proteinExistence type="predicted"/>
<evidence type="ECO:0000256" key="1">
    <source>
        <dbReference type="SAM" id="Phobius"/>
    </source>
</evidence>
<keyword evidence="1" id="KW-0472">Membrane</keyword>
<accession>A0A381S9A2</accession>
<organism evidence="2">
    <name type="scientific">marine metagenome</name>
    <dbReference type="NCBI Taxonomy" id="408172"/>
    <lineage>
        <taxon>unclassified sequences</taxon>
        <taxon>metagenomes</taxon>
        <taxon>ecological metagenomes</taxon>
    </lineage>
</organism>
<dbReference type="AlphaFoldDB" id="A0A381S9A2"/>
<evidence type="ECO:0000313" key="2">
    <source>
        <dbReference type="EMBL" id="SVA00670.1"/>
    </source>
</evidence>
<gene>
    <name evidence="2" type="ORF">METZ01_LOCUS53524</name>
</gene>
<sequence length="93" mass="10402">MASNLTLPKTLRDQLIIAAFSSVMISILWVIGDLPLGMNYALTFVIIALWVPVLLRHKQREGSILWAVFFGLLGLAVLSIVVRVVWLIGRGWE</sequence>